<dbReference type="InterPro" id="IPR003141">
    <property type="entry name" value="Pol/His_phosphatase_N"/>
</dbReference>
<dbReference type="InterPro" id="IPR052018">
    <property type="entry name" value="PHP_domain"/>
</dbReference>
<dbReference type="Gene3D" id="3.20.20.140">
    <property type="entry name" value="Metal-dependent hydrolases"/>
    <property type="match status" value="1"/>
</dbReference>
<organism evidence="2 3">
    <name type="scientific">Candidatus Abyssobacteria bacterium SURF_17</name>
    <dbReference type="NCBI Taxonomy" id="2093361"/>
    <lineage>
        <taxon>Bacteria</taxon>
        <taxon>Pseudomonadati</taxon>
        <taxon>Candidatus Hydrogenedentota</taxon>
        <taxon>Candidatus Abyssobacteria</taxon>
    </lineage>
</organism>
<dbReference type="CDD" id="cd07432">
    <property type="entry name" value="PHP_HisPPase"/>
    <property type="match status" value="1"/>
</dbReference>
<dbReference type="InterPro" id="IPR004013">
    <property type="entry name" value="PHP_dom"/>
</dbReference>
<dbReference type="NCBIfam" id="NF038032">
    <property type="entry name" value="CehA_McbA_metalo"/>
    <property type="match status" value="1"/>
</dbReference>
<dbReference type="GO" id="GO:0004534">
    <property type="term" value="F:5'-3' RNA exonuclease activity"/>
    <property type="evidence" value="ECO:0007669"/>
    <property type="project" value="TreeGrafter"/>
</dbReference>
<protein>
    <submittedName>
        <fullName evidence="2">PHP domain-containing protein</fullName>
    </submittedName>
</protein>
<evidence type="ECO:0000313" key="2">
    <source>
        <dbReference type="EMBL" id="RJP71234.1"/>
    </source>
</evidence>
<dbReference type="SUPFAM" id="SSF89550">
    <property type="entry name" value="PHP domain-like"/>
    <property type="match status" value="1"/>
</dbReference>
<accession>A0A419F073</accession>
<dbReference type="EMBL" id="QZKI01000061">
    <property type="protein sequence ID" value="RJP71234.1"/>
    <property type="molecule type" value="Genomic_DNA"/>
</dbReference>
<dbReference type="PANTHER" id="PTHR42924:SF3">
    <property type="entry name" value="POLYMERASE_HISTIDINOL PHOSPHATASE N-TERMINAL DOMAIN-CONTAINING PROTEIN"/>
    <property type="match status" value="1"/>
</dbReference>
<dbReference type="SMART" id="SM00481">
    <property type="entry name" value="POLIIIAc"/>
    <property type="match status" value="1"/>
</dbReference>
<evidence type="ECO:0000313" key="3">
    <source>
        <dbReference type="Proteomes" id="UP000285961"/>
    </source>
</evidence>
<comment type="caution">
    <text evidence="2">The sequence shown here is derived from an EMBL/GenBank/DDBJ whole genome shotgun (WGS) entry which is preliminary data.</text>
</comment>
<dbReference type="InterPro" id="IPR016195">
    <property type="entry name" value="Pol/histidinol_Pase-like"/>
</dbReference>
<proteinExistence type="predicted"/>
<dbReference type="PANTHER" id="PTHR42924">
    <property type="entry name" value="EXONUCLEASE"/>
    <property type="match status" value="1"/>
</dbReference>
<dbReference type="AlphaFoldDB" id="A0A419F073"/>
<dbReference type="Pfam" id="PF02811">
    <property type="entry name" value="PHP"/>
    <property type="match status" value="1"/>
</dbReference>
<dbReference type="Proteomes" id="UP000285961">
    <property type="component" value="Unassembled WGS sequence"/>
</dbReference>
<evidence type="ECO:0000259" key="1">
    <source>
        <dbReference type="SMART" id="SM00481"/>
    </source>
</evidence>
<gene>
    <name evidence="2" type="ORF">C4532_07935</name>
</gene>
<dbReference type="Pfam" id="PF13263">
    <property type="entry name" value="PHP_C"/>
    <property type="match status" value="1"/>
</dbReference>
<name>A0A419F073_9BACT</name>
<sequence length="221" mass="24454">MFIDLHCHTRYSGDNTLEPLDLIDTARRRGLDAVCITEHDSFCASEPVEEIAQAEGFLVFRGVEINTDKGHILAFGLRDDSWKERTGYYTKIASVRPKVEACGGILIPAHPFRIIGAASVSNGLFSMDYINALEVLNGENTERENALAIEAWERLRIPGTAGSDCHFAREVGSCATWFERTVGTLEELISEVKAGRVAPARLDGGEYSRLPMPHRLGECKE</sequence>
<reference evidence="2 3" key="1">
    <citation type="journal article" date="2017" name="ISME J.">
        <title>Energy and carbon metabolisms in a deep terrestrial subsurface fluid microbial community.</title>
        <authorList>
            <person name="Momper L."/>
            <person name="Jungbluth S.P."/>
            <person name="Lee M.D."/>
            <person name="Amend J.P."/>
        </authorList>
    </citation>
    <scope>NUCLEOTIDE SEQUENCE [LARGE SCALE GENOMIC DNA]</scope>
    <source>
        <strain evidence="2">SURF_17</strain>
    </source>
</reference>
<dbReference type="GO" id="GO:0035312">
    <property type="term" value="F:5'-3' DNA exonuclease activity"/>
    <property type="evidence" value="ECO:0007669"/>
    <property type="project" value="TreeGrafter"/>
</dbReference>
<feature type="domain" description="Polymerase/histidinol phosphatase N-terminal" evidence="1">
    <location>
        <begin position="3"/>
        <end position="69"/>
    </location>
</feature>